<dbReference type="AlphaFoldDB" id="A0A4Z0P0Z4"/>
<evidence type="ECO:0000313" key="1">
    <source>
        <dbReference type="EMBL" id="TGE04825.1"/>
    </source>
</evidence>
<dbReference type="EMBL" id="SRLA01000005">
    <property type="protein sequence ID" value="TGE04825.1"/>
    <property type="molecule type" value="Genomic_DNA"/>
</dbReference>
<proteinExistence type="predicted"/>
<dbReference type="OrthoDB" id="9842060at2"/>
<gene>
    <name evidence="1" type="ORF">EU556_21850</name>
</gene>
<dbReference type="Proteomes" id="UP000298337">
    <property type="component" value="Unassembled WGS sequence"/>
</dbReference>
<name>A0A4Z0P0Z4_9BACT</name>
<protein>
    <submittedName>
        <fullName evidence="1">Uncharacterized protein</fullName>
    </submittedName>
</protein>
<evidence type="ECO:0000313" key="2">
    <source>
        <dbReference type="Proteomes" id="UP000298337"/>
    </source>
</evidence>
<dbReference type="PROSITE" id="PS51257">
    <property type="entry name" value="PROKAR_LIPOPROTEIN"/>
    <property type="match status" value="1"/>
</dbReference>
<comment type="caution">
    <text evidence="1">The sequence shown here is derived from an EMBL/GenBank/DDBJ whole genome shotgun (WGS) entry which is preliminary data.</text>
</comment>
<sequence>MKQLLPLCVSLWALTSCEKKTGEVQPTHKVTVDVRTKNSSSDYEGRVLVRKATAQSLTTVYSKSIQRGSDSFIHNEKPVPAGTTYTAEVQFYPLTGRAGASLSGSIQATIKVDGAVKNTVTISNGTPANSAGVRSATISTTL</sequence>
<reference evidence="1 2" key="1">
    <citation type="submission" date="2019-04" db="EMBL/GenBank/DDBJ databases">
        <authorList>
            <person name="Feng G."/>
            <person name="Zhang J."/>
            <person name="Zhu H."/>
        </authorList>
    </citation>
    <scope>NUCLEOTIDE SEQUENCE [LARGE SCALE GENOMIC DNA]</scope>
    <source>
        <strain evidence="1 2">92R-1</strain>
    </source>
</reference>
<organism evidence="1 2">
    <name type="scientific">Hymenobacter fodinae</name>
    <dbReference type="NCBI Taxonomy" id="2510796"/>
    <lineage>
        <taxon>Bacteria</taxon>
        <taxon>Pseudomonadati</taxon>
        <taxon>Bacteroidota</taxon>
        <taxon>Cytophagia</taxon>
        <taxon>Cytophagales</taxon>
        <taxon>Hymenobacteraceae</taxon>
        <taxon>Hymenobacter</taxon>
    </lineage>
</organism>
<dbReference type="RefSeq" id="WP_135436284.1">
    <property type="nucleotide sequence ID" value="NZ_SRLA01000005.1"/>
</dbReference>
<accession>A0A4Z0P0Z4</accession>
<keyword evidence="2" id="KW-1185">Reference proteome</keyword>